<name>A0ABR9EKU7_9GAMM</name>
<dbReference type="EMBL" id="AQGV01000015">
    <property type="protein sequence ID" value="MBE0370353.1"/>
    <property type="molecule type" value="Genomic_DNA"/>
</dbReference>
<dbReference type="Proteomes" id="UP000615755">
    <property type="component" value="Unassembled WGS sequence"/>
</dbReference>
<evidence type="ECO:0000313" key="1">
    <source>
        <dbReference type="EMBL" id="MBE0370353.1"/>
    </source>
</evidence>
<reference evidence="1 2" key="1">
    <citation type="submission" date="2015-03" db="EMBL/GenBank/DDBJ databases">
        <title>Genome sequence of Pseudoalteromonas aurantia.</title>
        <authorList>
            <person name="Xie B.-B."/>
            <person name="Rong J.-C."/>
            <person name="Qin Q.-L."/>
            <person name="Zhang Y.-Z."/>
        </authorList>
    </citation>
    <scope>NUCLEOTIDE SEQUENCE [LARGE SCALE GENOMIC DNA]</scope>
    <source>
        <strain evidence="1 2">208</strain>
    </source>
</reference>
<gene>
    <name evidence="1" type="ORF">PAUR_b0363</name>
</gene>
<accession>A0ABR9EKU7</accession>
<sequence length="59" mass="6636">MIDNSKRYIATTGQAHNCKFTITSHVQSGSTPVTSFITRKAKQQADVLARFVLMFFDIL</sequence>
<comment type="caution">
    <text evidence="1">The sequence shown here is derived from an EMBL/GenBank/DDBJ whole genome shotgun (WGS) entry which is preliminary data.</text>
</comment>
<keyword evidence="2" id="KW-1185">Reference proteome</keyword>
<proteinExistence type="predicted"/>
<organism evidence="1 2">
    <name type="scientific">Pseudoalteromonas aurantia 208</name>
    <dbReference type="NCBI Taxonomy" id="1314867"/>
    <lineage>
        <taxon>Bacteria</taxon>
        <taxon>Pseudomonadati</taxon>
        <taxon>Pseudomonadota</taxon>
        <taxon>Gammaproteobacteria</taxon>
        <taxon>Alteromonadales</taxon>
        <taxon>Pseudoalteromonadaceae</taxon>
        <taxon>Pseudoalteromonas</taxon>
    </lineage>
</organism>
<protein>
    <submittedName>
        <fullName evidence="1">Uncharacterized protein</fullName>
    </submittedName>
</protein>
<evidence type="ECO:0000313" key="2">
    <source>
        <dbReference type="Proteomes" id="UP000615755"/>
    </source>
</evidence>